<evidence type="ECO:0000313" key="4">
    <source>
        <dbReference type="Proteomes" id="UP000192276"/>
    </source>
</evidence>
<dbReference type="AlphaFoldDB" id="A0A1V9FKI0"/>
<dbReference type="Pfam" id="PF08327">
    <property type="entry name" value="AHSA1"/>
    <property type="match status" value="1"/>
</dbReference>
<dbReference type="OrthoDB" id="384974at2"/>
<dbReference type="Gene3D" id="3.30.530.20">
    <property type="match status" value="1"/>
</dbReference>
<dbReference type="STRING" id="550983.A4R26_22120"/>
<dbReference type="Proteomes" id="UP000192276">
    <property type="component" value="Unassembled WGS sequence"/>
</dbReference>
<dbReference type="RefSeq" id="WP_081164769.1">
    <property type="nucleotide sequence ID" value="NZ_LWBP01000186.1"/>
</dbReference>
<evidence type="ECO:0000256" key="1">
    <source>
        <dbReference type="ARBA" id="ARBA00006817"/>
    </source>
</evidence>
<reference evidence="4" key="1">
    <citation type="submission" date="2016-04" db="EMBL/GenBank/DDBJ databases">
        <authorList>
            <person name="Chen L."/>
            <person name="Zhuang W."/>
            <person name="Wang G."/>
        </authorList>
    </citation>
    <scope>NUCLEOTIDE SEQUENCE [LARGE SCALE GENOMIC DNA]</scope>
    <source>
        <strain evidence="4">208</strain>
    </source>
</reference>
<proteinExistence type="inferred from homology"/>
<gene>
    <name evidence="3" type="ORF">A4R26_22120</name>
</gene>
<organism evidence="3 4">
    <name type="scientific">Niastella populi</name>
    <dbReference type="NCBI Taxonomy" id="550983"/>
    <lineage>
        <taxon>Bacteria</taxon>
        <taxon>Pseudomonadati</taxon>
        <taxon>Bacteroidota</taxon>
        <taxon>Chitinophagia</taxon>
        <taxon>Chitinophagales</taxon>
        <taxon>Chitinophagaceae</taxon>
        <taxon>Niastella</taxon>
    </lineage>
</organism>
<keyword evidence="4" id="KW-1185">Reference proteome</keyword>
<comment type="caution">
    <text evidence="3">The sequence shown here is derived from an EMBL/GenBank/DDBJ whole genome shotgun (WGS) entry which is preliminary data.</text>
</comment>
<accession>A0A1V9FKI0</accession>
<dbReference type="InterPro" id="IPR023393">
    <property type="entry name" value="START-like_dom_sf"/>
</dbReference>
<feature type="domain" description="Activator of Hsp90 ATPase homologue 1/2-like C-terminal" evidence="2">
    <location>
        <begin position="19"/>
        <end position="149"/>
    </location>
</feature>
<comment type="similarity">
    <text evidence="1">Belongs to the AHA1 family.</text>
</comment>
<evidence type="ECO:0000259" key="2">
    <source>
        <dbReference type="Pfam" id="PF08327"/>
    </source>
</evidence>
<dbReference type="SUPFAM" id="SSF55961">
    <property type="entry name" value="Bet v1-like"/>
    <property type="match status" value="1"/>
</dbReference>
<name>A0A1V9FKI0_9BACT</name>
<protein>
    <submittedName>
        <fullName evidence="3">Activator of HSP90 ATPase</fullName>
    </submittedName>
</protein>
<dbReference type="InterPro" id="IPR013538">
    <property type="entry name" value="ASHA1/2-like_C"/>
</dbReference>
<dbReference type="EMBL" id="LWBP01000186">
    <property type="protein sequence ID" value="OQP58879.1"/>
    <property type="molecule type" value="Genomic_DNA"/>
</dbReference>
<sequence length="155" mass="18043">MENLNEISKRILTLKRTLNAPRKLVWEAWTEADHIVRWWAPAGMNITVIKHEFKPGGQWKYIMPMPDGSEFISEGIYSEIIPYEKIITTADFKPMTEGVVLHVLFEEEGDKTNFTFSVVHATEEYCKQQEKMGFYNGWGTAFDRMEKYLVSEAGR</sequence>
<evidence type="ECO:0000313" key="3">
    <source>
        <dbReference type="EMBL" id="OQP58879.1"/>
    </source>
</evidence>